<protein>
    <recommendedName>
        <fullName evidence="5">2-amino-3-carboxymuconate-6-semialdehyde decarboxylase</fullName>
        <ecNumber evidence="4">4.1.1.45</ecNumber>
    </recommendedName>
    <alternativeName>
        <fullName evidence="10">Picolinate carboxylase</fullName>
    </alternativeName>
</protein>
<name>A0A6J4IVM1_9BACT</name>
<dbReference type="InterPro" id="IPR032466">
    <property type="entry name" value="Metal_Hydrolase"/>
</dbReference>
<dbReference type="PANTHER" id="PTHR21240:SF27">
    <property type="entry name" value="2-AMINO-3-CARBOXYMUCONATE-6-SEMIALDEHYDE DECARBOXYLASE"/>
    <property type="match status" value="1"/>
</dbReference>
<keyword evidence="8" id="KW-0862">Zinc</keyword>
<evidence type="ECO:0000256" key="2">
    <source>
        <dbReference type="ARBA" id="ARBA00005871"/>
    </source>
</evidence>
<dbReference type="SUPFAM" id="SSF51556">
    <property type="entry name" value="Metallo-dependent hydrolases"/>
    <property type="match status" value="1"/>
</dbReference>
<dbReference type="PANTHER" id="PTHR21240">
    <property type="entry name" value="2-AMINO-3-CARBOXYLMUCONATE-6-SEMIALDEHYDE DECARBOXYLASE"/>
    <property type="match status" value="1"/>
</dbReference>
<dbReference type="InterPro" id="IPR006680">
    <property type="entry name" value="Amidohydro-rel"/>
</dbReference>
<dbReference type="GO" id="GO:0005829">
    <property type="term" value="C:cytosol"/>
    <property type="evidence" value="ECO:0007669"/>
    <property type="project" value="TreeGrafter"/>
</dbReference>
<gene>
    <name evidence="12" type="ORF">AVDCRST_MAG42-2682</name>
</gene>
<comment type="similarity">
    <text evidence="2">Belongs to the metallo-dependent hydrolases superfamily. ACMSD family.</text>
</comment>
<evidence type="ECO:0000256" key="1">
    <source>
        <dbReference type="ARBA" id="ARBA00005079"/>
    </source>
</evidence>
<dbReference type="EC" id="4.1.1.45" evidence="4"/>
<dbReference type="GO" id="GO:0001760">
    <property type="term" value="F:aminocarboxymuconate-semialdehyde decarboxylase activity"/>
    <property type="evidence" value="ECO:0007669"/>
    <property type="project" value="UniProtKB-EC"/>
</dbReference>
<evidence type="ECO:0000256" key="9">
    <source>
        <dbReference type="ARBA" id="ARBA00023239"/>
    </source>
</evidence>
<evidence type="ECO:0000256" key="7">
    <source>
        <dbReference type="ARBA" id="ARBA00022793"/>
    </source>
</evidence>
<evidence type="ECO:0000256" key="8">
    <source>
        <dbReference type="ARBA" id="ARBA00022833"/>
    </source>
</evidence>
<dbReference type="Pfam" id="PF04909">
    <property type="entry name" value="Amidohydro_2"/>
    <property type="match status" value="1"/>
</dbReference>
<evidence type="ECO:0000259" key="11">
    <source>
        <dbReference type="Pfam" id="PF04909"/>
    </source>
</evidence>
<dbReference type="AlphaFoldDB" id="A0A6J4IVM1"/>
<dbReference type="InterPro" id="IPR032465">
    <property type="entry name" value="ACMSD"/>
</dbReference>
<evidence type="ECO:0000256" key="4">
    <source>
        <dbReference type="ARBA" id="ARBA00012365"/>
    </source>
</evidence>
<comment type="subunit">
    <text evidence="3">Monomer.</text>
</comment>
<keyword evidence="7" id="KW-0210">Decarboxylase</keyword>
<evidence type="ECO:0000256" key="3">
    <source>
        <dbReference type="ARBA" id="ARBA00011245"/>
    </source>
</evidence>
<organism evidence="12">
    <name type="scientific">uncultured Chthoniobacterales bacterium</name>
    <dbReference type="NCBI Taxonomy" id="1836801"/>
    <lineage>
        <taxon>Bacteria</taxon>
        <taxon>Pseudomonadati</taxon>
        <taxon>Verrucomicrobiota</taxon>
        <taxon>Spartobacteria</taxon>
        <taxon>Chthoniobacterales</taxon>
        <taxon>environmental samples</taxon>
    </lineage>
</organism>
<dbReference type="Gene3D" id="3.20.20.140">
    <property type="entry name" value="Metal-dependent hydrolases"/>
    <property type="match status" value="1"/>
</dbReference>
<reference evidence="12" key="1">
    <citation type="submission" date="2020-02" db="EMBL/GenBank/DDBJ databases">
        <authorList>
            <person name="Meier V. D."/>
        </authorList>
    </citation>
    <scope>NUCLEOTIDE SEQUENCE</scope>
    <source>
        <strain evidence="12">AVDCRST_MAG42</strain>
    </source>
</reference>
<feature type="domain" description="Amidohydrolase-related" evidence="11">
    <location>
        <begin position="3"/>
        <end position="345"/>
    </location>
</feature>
<sequence length="362" mass="40613">MKIDLHTHILPRDWPDLDAKYGYPGFIRLEHHKPCCARMMKGERMFREIQDNSWDPKRRIEEMDATGVAMQVLSTVPVMFSYWAKPQDALDLSRFLNDHIAEIVRAYPTRFAGLATIPLQDPDLAARELERCARELGLHGVQIGTHVDANEHCHGADCRNLDDASLDVVWSAAEELNSAVFVHPWDMMGKTRMPKYWLPWLVGMPAETCLAISCMTFGGVFERFPKLRVAYAHGGGSYPFTIGRMEHGFHVRPDLVQTDNRVNPRSYLATGDSPARFYVDSLVHDADALKLLIKLFGAQRVALGSDYPFPLGEARPGQLIESIQELSAAEKSWLLSGTARDFLGLAEQSTAAITDHTAAPLR</sequence>
<comment type="pathway">
    <text evidence="1">Secondary metabolite metabolism; quinolate metabolism.</text>
</comment>
<evidence type="ECO:0000313" key="12">
    <source>
        <dbReference type="EMBL" id="CAA9260380.1"/>
    </source>
</evidence>
<keyword evidence="6" id="KW-0479">Metal-binding</keyword>
<dbReference type="GO" id="GO:0019748">
    <property type="term" value="P:secondary metabolic process"/>
    <property type="evidence" value="ECO:0007669"/>
    <property type="project" value="TreeGrafter"/>
</dbReference>
<evidence type="ECO:0000256" key="10">
    <source>
        <dbReference type="ARBA" id="ARBA00031120"/>
    </source>
</evidence>
<dbReference type="GO" id="GO:0016787">
    <property type="term" value="F:hydrolase activity"/>
    <property type="evidence" value="ECO:0007669"/>
    <property type="project" value="InterPro"/>
</dbReference>
<evidence type="ECO:0000256" key="5">
    <source>
        <dbReference type="ARBA" id="ARBA00021214"/>
    </source>
</evidence>
<dbReference type="GO" id="GO:0046872">
    <property type="term" value="F:metal ion binding"/>
    <property type="evidence" value="ECO:0007669"/>
    <property type="project" value="UniProtKB-KW"/>
</dbReference>
<evidence type="ECO:0000256" key="6">
    <source>
        <dbReference type="ARBA" id="ARBA00022723"/>
    </source>
</evidence>
<accession>A0A6J4IVM1</accession>
<proteinExistence type="inferred from homology"/>
<keyword evidence="9 12" id="KW-0456">Lyase</keyword>
<dbReference type="EMBL" id="CADCTA010000096">
    <property type="protein sequence ID" value="CAA9260380.1"/>
    <property type="molecule type" value="Genomic_DNA"/>
</dbReference>